<comment type="caution">
    <text evidence="6">The sequence shown here is derived from an EMBL/GenBank/DDBJ whole genome shotgun (WGS) entry which is preliminary data.</text>
</comment>
<dbReference type="CDD" id="cd00383">
    <property type="entry name" value="trans_reg_C"/>
    <property type="match status" value="1"/>
</dbReference>
<evidence type="ECO:0000256" key="4">
    <source>
        <dbReference type="SAM" id="Phobius"/>
    </source>
</evidence>
<dbReference type="InterPro" id="IPR036388">
    <property type="entry name" value="WH-like_DNA-bd_sf"/>
</dbReference>
<dbReference type="Gene3D" id="1.10.10.10">
    <property type="entry name" value="Winged helix-like DNA-binding domain superfamily/Winged helix DNA-binding domain"/>
    <property type="match status" value="1"/>
</dbReference>
<dbReference type="PROSITE" id="PS51755">
    <property type="entry name" value="OMPR_PHOB"/>
    <property type="match status" value="1"/>
</dbReference>
<dbReference type="GO" id="GO:0003677">
    <property type="term" value="F:DNA binding"/>
    <property type="evidence" value="ECO:0007669"/>
    <property type="project" value="UniProtKB-UniRule"/>
</dbReference>
<reference evidence="6" key="2">
    <citation type="submission" date="2020-09" db="EMBL/GenBank/DDBJ databases">
        <authorList>
            <person name="Sun Q."/>
            <person name="Zhou Y."/>
        </authorList>
    </citation>
    <scope>NUCLEOTIDE SEQUENCE</scope>
    <source>
        <strain evidence="6">CGMCC 1.15425</strain>
    </source>
</reference>
<evidence type="ECO:0000313" key="6">
    <source>
        <dbReference type="EMBL" id="GGG48073.1"/>
    </source>
</evidence>
<dbReference type="InterPro" id="IPR016032">
    <property type="entry name" value="Sig_transdc_resp-reg_C-effctor"/>
</dbReference>
<dbReference type="GO" id="GO:0006355">
    <property type="term" value="P:regulation of DNA-templated transcription"/>
    <property type="evidence" value="ECO:0007669"/>
    <property type="project" value="InterPro"/>
</dbReference>
<dbReference type="SUPFAM" id="SSF48452">
    <property type="entry name" value="TPR-like"/>
    <property type="match status" value="2"/>
</dbReference>
<dbReference type="SUPFAM" id="SSF46894">
    <property type="entry name" value="C-terminal effector domain of the bipartite response regulators"/>
    <property type="match status" value="1"/>
</dbReference>
<name>A0A917GJD0_9GAMM</name>
<dbReference type="AlphaFoldDB" id="A0A917GJD0"/>
<reference evidence="6" key="1">
    <citation type="journal article" date="2014" name="Int. J. Syst. Evol. Microbiol.">
        <title>Complete genome sequence of Corynebacterium casei LMG S-19264T (=DSM 44701T), isolated from a smear-ripened cheese.</title>
        <authorList>
            <consortium name="US DOE Joint Genome Institute (JGI-PGF)"/>
            <person name="Walter F."/>
            <person name="Albersmeier A."/>
            <person name="Kalinowski J."/>
            <person name="Ruckert C."/>
        </authorList>
    </citation>
    <scope>NUCLEOTIDE SEQUENCE</scope>
    <source>
        <strain evidence="6">CGMCC 1.15425</strain>
    </source>
</reference>
<keyword evidence="7" id="KW-1185">Reference proteome</keyword>
<feature type="compositionally biased region" description="Low complexity" evidence="3">
    <location>
        <begin position="132"/>
        <end position="144"/>
    </location>
</feature>
<feature type="transmembrane region" description="Helical" evidence="4">
    <location>
        <begin position="190"/>
        <end position="211"/>
    </location>
</feature>
<dbReference type="Proteomes" id="UP000627715">
    <property type="component" value="Unassembled WGS sequence"/>
</dbReference>
<organism evidence="6 7">
    <name type="scientific">Pseudohongiella nitratireducens</name>
    <dbReference type="NCBI Taxonomy" id="1768907"/>
    <lineage>
        <taxon>Bacteria</taxon>
        <taxon>Pseudomonadati</taxon>
        <taxon>Pseudomonadota</taxon>
        <taxon>Gammaproteobacteria</taxon>
        <taxon>Pseudomonadales</taxon>
        <taxon>Pseudohongiellaceae</taxon>
        <taxon>Pseudohongiella</taxon>
    </lineage>
</organism>
<dbReference type="OrthoDB" id="7052061at2"/>
<dbReference type="SMART" id="SM00862">
    <property type="entry name" value="Trans_reg_C"/>
    <property type="match status" value="1"/>
</dbReference>
<evidence type="ECO:0000259" key="5">
    <source>
        <dbReference type="PROSITE" id="PS51755"/>
    </source>
</evidence>
<protein>
    <recommendedName>
        <fullName evidence="5">OmpR/PhoB-type domain-containing protein</fullName>
    </recommendedName>
</protein>
<feature type="region of interest" description="Disordered" evidence="3">
    <location>
        <begin position="129"/>
        <end position="182"/>
    </location>
</feature>
<keyword evidence="1 2" id="KW-0238">DNA-binding</keyword>
<dbReference type="Gene3D" id="1.25.40.10">
    <property type="entry name" value="Tetratricopeptide repeat domain"/>
    <property type="match status" value="1"/>
</dbReference>
<accession>A0A917GJD0</accession>
<keyword evidence="4" id="KW-0472">Membrane</keyword>
<evidence type="ECO:0000313" key="7">
    <source>
        <dbReference type="Proteomes" id="UP000627715"/>
    </source>
</evidence>
<evidence type="ECO:0000256" key="3">
    <source>
        <dbReference type="SAM" id="MobiDB-lite"/>
    </source>
</evidence>
<evidence type="ECO:0000256" key="2">
    <source>
        <dbReference type="PROSITE-ProRule" id="PRU01091"/>
    </source>
</evidence>
<evidence type="ECO:0000256" key="1">
    <source>
        <dbReference type="ARBA" id="ARBA00023125"/>
    </source>
</evidence>
<dbReference type="InterPro" id="IPR001867">
    <property type="entry name" value="OmpR/PhoB-type_DNA-bd"/>
</dbReference>
<dbReference type="RefSeq" id="WP_068812525.1">
    <property type="nucleotide sequence ID" value="NZ_BMIY01000001.1"/>
</dbReference>
<sequence length="749" mass="84300">MTKSRLITNHSYQSIRIGDWEVSPGTCTVSKIASQDQQASEPLIENKVTPRSMDVLRMLIDSAGQVVSPGEFLEAIWQSPIATDHAVHKAIAELRHALEDRASKPQYIKTIPKRGYTLIAEVSEIKQEIADDSTSSTSSTAQSQPVADVSKATGGSQKSLAEHETASAQPAAKAISTPNDGKRKPARFSVFNRLLAAAALIAVVIAAPVLVENPDTTPEAEGIVNLVVLPFSSRDFSDENQILADGIREALTHGLSKLNQIQVMSPPRQPELMNASLQTDSNYLRQADHILQGSVMTADDHIRVIVQLVRADDGLREYSDQFDLPMDDIFAVQDQIVENVVNALRVYLNDSERREMQDWGTTNPLAYERFLRGEFYYNQFNPADWQRAIDYFEAATELDPNFMNAYHGMARAANNLAVYSGADRIEELFQVVLNVHREISRIDPESPILDSIHAIKLRMRGSSYIQQEVQLREQILSGHPPQFAMAHYALMLIGARMYEEAIQFLDKASEAGPYALSPDEIWSYRHNVLMPYESIIARKEQLQQRPYHVSYLGTVAINLALLGDFRQSQIYLNQQQEVDEEGILAHYSENLIEYLGGNLQPGTTPYQDALSDNPDKFFNNGALAFMLGDIETGVKYWQNLQPVHLRRLFNVTHSAERFFPDEVVESPAYQQVLEDLGAGHSWQRRLMEGVISMQSITGVALSRKSRQAYDSDTMMTRNNLWSEQEWSEYQRLVQKRLTQTSTLNAARVH</sequence>
<keyword evidence="4" id="KW-0812">Transmembrane</keyword>
<gene>
    <name evidence="6" type="ORF">GCM10011403_01390</name>
</gene>
<dbReference type="GO" id="GO:0000160">
    <property type="term" value="P:phosphorelay signal transduction system"/>
    <property type="evidence" value="ECO:0007669"/>
    <property type="project" value="InterPro"/>
</dbReference>
<feature type="domain" description="OmpR/PhoB-type" evidence="5">
    <location>
        <begin position="12"/>
        <end position="120"/>
    </location>
</feature>
<dbReference type="EMBL" id="BMIY01000001">
    <property type="protein sequence ID" value="GGG48073.1"/>
    <property type="molecule type" value="Genomic_DNA"/>
</dbReference>
<dbReference type="Pfam" id="PF00486">
    <property type="entry name" value="Trans_reg_C"/>
    <property type="match status" value="1"/>
</dbReference>
<proteinExistence type="predicted"/>
<dbReference type="InterPro" id="IPR011990">
    <property type="entry name" value="TPR-like_helical_dom_sf"/>
</dbReference>
<keyword evidence="4" id="KW-1133">Transmembrane helix</keyword>
<feature type="DNA-binding region" description="OmpR/PhoB-type" evidence="2">
    <location>
        <begin position="12"/>
        <end position="120"/>
    </location>
</feature>